<protein>
    <recommendedName>
        <fullName evidence="4">Holin</fullName>
    </recommendedName>
</protein>
<keyword evidence="3" id="KW-1185">Reference proteome</keyword>
<dbReference type="RefSeq" id="WP_209646961.1">
    <property type="nucleotide sequence ID" value="NZ_JAGINW010000001.1"/>
</dbReference>
<keyword evidence="1" id="KW-0812">Transmembrane</keyword>
<keyword evidence="1" id="KW-0472">Membrane</keyword>
<evidence type="ECO:0000256" key="1">
    <source>
        <dbReference type="SAM" id="Phobius"/>
    </source>
</evidence>
<organism evidence="2 3">
    <name type="scientific">Kibdelosporangium banguiense</name>
    <dbReference type="NCBI Taxonomy" id="1365924"/>
    <lineage>
        <taxon>Bacteria</taxon>
        <taxon>Bacillati</taxon>
        <taxon>Actinomycetota</taxon>
        <taxon>Actinomycetes</taxon>
        <taxon>Pseudonocardiales</taxon>
        <taxon>Pseudonocardiaceae</taxon>
        <taxon>Kibdelosporangium</taxon>
    </lineage>
</organism>
<dbReference type="EMBL" id="JAGINW010000001">
    <property type="protein sequence ID" value="MBP2330336.1"/>
    <property type="molecule type" value="Genomic_DNA"/>
</dbReference>
<feature type="transmembrane region" description="Helical" evidence="1">
    <location>
        <begin position="41"/>
        <end position="62"/>
    </location>
</feature>
<evidence type="ECO:0000313" key="3">
    <source>
        <dbReference type="Proteomes" id="UP001519332"/>
    </source>
</evidence>
<reference evidence="2 3" key="1">
    <citation type="submission" date="2021-03" db="EMBL/GenBank/DDBJ databases">
        <title>Sequencing the genomes of 1000 actinobacteria strains.</title>
        <authorList>
            <person name="Klenk H.-P."/>
        </authorList>
    </citation>
    <scope>NUCLEOTIDE SEQUENCE [LARGE SCALE GENOMIC DNA]</scope>
    <source>
        <strain evidence="2 3">DSM 46670</strain>
    </source>
</reference>
<feature type="transmembrane region" description="Helical" evidence="1">
    <location>
        <begin position="12"/>
        <end position="29"/>
    </location>
</feature>
<name>A0ABS4U133_9PSEU</name>
<keyword evidence="1" id="KW-1133">Transmembrane helix</keyword>
<accession>A0ABS4U133</accession>
<evidence type="ECO:0008006" key="4">
    <source>
        <dbReference type="Google" id="ProtNLM"/>
    </source>
</evidence>
<sequence length="73" mass="7775">MPTRAQDVSPKVMLATVGGAVSTIFWTVADGTFWHGVFSTATMVTLTTATTAVLTFVIGYLVPDPGWRRAGRS</sequence>
<evidence type="ECO:0000313" key="2">
    <source>
        <dbReference type="EMBL" id="MBP2330336.1"/>
    </source>
</evidence>
<comment type="caution">
    <text evidence="2">The sequence shown here is derived from an EMBL/GenBank/DDBJ whole genome shotgun (WGS) entry which is preliminary data.</text>
</comment>
<proteinExistence type="predicted"/>
<dbReference type="Proteomes" id="UP001519332">
    <property type="component" value="Unassembled WGS sequence"/>
</dbReference>
<gene>
    <name evidence="2" type="ORF">JOF56_010721</name>
</gene>